<dbReference type="STRING" id="1280837.A0A316VCH4"/>
<evidence type="ECO:0000313" key="5">
    <source>
        <dbReference type="EMBL" id="PWN35262.1"/>
    </source>
</evidence>
<evidence type="ECO:0000256" key="4">
    <source>
        <dbReference type="SAM" id="MobiDB-lite"/>
    </source>
</evidence>
<dbReference type="GO" id="GO:0000445">
    <property type="term" value="C:THO complex part of transcription export complex"/>
    <property type="evidence" value="ECO:0007669"/>
    <property type="project" value="InterPro"/>
</dbReference>
<feature type="compositionally biased region" description="Acidic residues" evidence="4">
    <location>
        <begin position="300"/>
        <end position="314"/>
    </location>
</feature>
<feature type="compositionally biased region" description="Polar residues" evidence="4">
    <location>
        <begin position="252"/>
        <end position="261"/>
    </location>
</feature>
<evidence type="ECO:0000256" key="2">
    <source>
        <dbReference type="ARBA" id="ARBA00023242"/>
    </source>
</evidence>
<dbReference type="InParanoid" id="A0A316VCH4"/>
<evidence type="ECO:0000256" key="1">
    <source>
        <dbReference type="ARBA" id="ARBA00004123"/>
    </source>
</evidence>
<dbReference type="OrthoDB" id="205166at2759"/>
<dbReference type="AlphaFoldDB" id="A0A316VCH4"/>
<accession>A0A316VCH4</accession>
<reference evidence="5 6" key="1">
    <citation type="journal article" date="2018" name="Mol. Biol. Evol.">
        <title>Broad Genomic Sampling Reveals a Smut Pathogenic Ancestry of the Fungal Clade Ustilaginomycotina.</title>
        <authorList>
            <person name="Kijpornyongpan T."/>
            <person name="Mondo S.J."/>
            <person name="Barry K."/>
            <person name="Sandor L."/>
            <person name="Lee J."/>
            <person name="Lipzen A."/>
            <person name="Pangilinan J."/>
            <person name="LaButti K."/>
            <person name="Hainaut M."/>
            <person name="Henrissat B."/>
            <person name="Grigoriev I.V."/>
            <person name="Spatafora J.W."/>
            <person name="Aime M.C."/>
        </authorList>
    </citation>
    <scope>NUCLEOTIDE SEQUENCE [LARGE SCALE GENOMIC DNA]</scope>
    <source>
        <strain evidence="5 6">MCA 3882</strain>
    </source>
</reference>
<keyword evidence="6" id="KW-1185">Reference proteome</keyword>
<dbReference type="Proteomes" id="UP000245771">
    <property type="component" value="Unassembled WGS sequence"/>
</dbReference>
<dbReference type="RefSeq" id="XP_025355564.1">
    <property type="nucleotide sequence ID" value="XM_025502288.1"/>
</dbReference>
<feature type="compositionally biased region" description="Basic and acidic residues" evidence="4">
    <location>
        <begin position="186"/>
        <end position="204"/>
    </location>
</feature>
<dbReference type="EMBL" id="KZ819603">
    <property type="protein sequence ID" value="PWN35262.1"/>
    <property type="molecule type" value="Genomic_DNA"/>
</dbReference>
<proteinExistence type="predicted"/>
<sequence>MATEKLKTLQPLRSDEQDAVISARLAVPDRPLRGLMARLQAIAKSDGAEDAASAIASFTLELEAYVLNLSRIEAVAQQTTVEEVRKYDEQIQAINAENQATIESIESLKKELVDVQQDRKNKLEYDSIASEIMKYGTREELQNSLASLQEQIDTLHSESTKYTEIMSTSESRFEGIASQLEALRAEVGHEVGERERRAVERGGEGEDDEETSANTKHGETNDGGIALDEEEGATSGRKTSLNPSAPAFKPTGNASRSSTPGLSGKRANMTGEKRTRSSARRGGEEEQSGRSTKKVHLEEGEMSDAEDEEEEGAA</sequence>
<name>A0A316VCH4_9BASI</name>
<protein>
    <submittedName>
        <fullName evidence="5">Uncharacterized protein</fullName>
    </submittedName>
</protein>
<evidence type="ECO:0000313" key="6">
    <source>
        <dbReference type="Proteomes" id="UP000245771"/>
    </source>
</evidence>
<feature type="compositionally biased region" description="Basic and acidic residues" evidence="4">
    <location>
        <begin position="271"/>
        <end position="288"/>
    </location>
</feature>
<feature type="region of interest" description="Disordered" evidence="4">
    <location>
        <begin position="186"/>
        <end position="314"/>
    </location>
</feature>
<dbReference type="InterPro" id="IPR008501">
    <property type="entry name" value="THOC7/Mft1"/>
</dbReference>
<comment type="subcellular location">
    <subcellularLocation>
        <location evidence="1">Nucleus</location>
    </subcellularLocation>
</comment>
<keyword evidence="3" id="KW-0175">Coiled coil</keyword>
<evidence type="ECO:0000256" key="3">
    <source>
        <dbReference type="SAM" id="Coils"/>
    </source>
</evidence>
<keyword evidence="2" id="KW-0539">Nucleus</keyword>
<feature type="coiled-coil region" evidence="3">
    <location>
        <begin position="91"/>
        <end position="158"/>
    </location>
</feature>
<gene>
    <name evidence="5" type="ORF">FA14DRAFT_39445</name>
</gene>
<dbReference type="FunCoup" id="A0A316VCH4">
    <property type="interactions" value="44"/>
</dbReference>
<dbReference type="GO" id="GO:0006397">
    <property type="term" value="P:mRNA processing"/>
    <property type="evidence" value="ECO:0007669"/>
    <property type="project" value="InterPro"/>
</dbReference>
<organism evidence="5 6">
    <name type="scientific">Meira miltonrushii</name>
    <dbReference type="NCBI Taxonomy" id="1280837"/>
    <lineage>
        <taxon>Eukaryota</taxon>
        <taxon>Fungi</taxon>
        <taxon>Dikarya</taxon>
        <taxon>Basidiomycota</taxon>
        <taxon>Ustilaginomycotina</taxon>
        <taxon>Exobasidiomycetes</taxon>
        <taxon>Exobasidiales</taxon>
        <taxon>Brachybasidiaceae</taxon>
        <taxon>Meira</taxon>
    </lineage>
</organism>
<dbReference type="Pfam" id="PF05615">
    <property type="entry name" value="THOC7"/>
    <property type="match status" value="1"/>
</dbReference>
<dbReference type="GeneID" id="37024069"/>